<dbReference type="EMBL" id="RQYT01000046">
    <property type="protein sequence ID" value="RRD48273.1"/>
    <property type="molecule type" value="Genomic_DNA"/>
</dbReference>
<keyword evidence="3" id="KW-0378">Hydrolase</keyword>
<dbReference type="GO" id="GO:0004222">
    <property type="term" value="F:metalloendopeptidase activity"/>
    <property type="evidence" value="ECO:0007669"/>
    <property type="project" value="InterPro"/>
</dbReference>
<dbReference type="Proteomes" id="UP000280935">
    <property type="component" value="Unassembled WGS sequence"/>
</dbReference>
<evidence type="ECO:0000256" key="3">
    <source>
        <dbReference type="ARBA" id="ARBA00022801"/>
    </source>
</evidence>
<keyword evidence="5" id="KW-0812">Transmembrane</keyword>
<evidence type="ECO:0000256" key="5">
    <source>
        <dbReference type="SAM" id="Phobius"/>
    </source>
</evidence>
<dbReference type="SUPFAM" id="SSF55486">
    <property type="entry name" value="Metalloproteases ('zincins'), catalytic domain"/>
    <property type="match status" value="1"/>
</dbReference>
<sequence>MGKGNHETTPPMVTPQRRETVAQLVVPARSRRLRSPWWGWGPLAGSVVALIPALPISLLLSLVALLAVLLTDDSAPHRRLTLRLVVGWIALQAIVMLVGGALWSSFHLTLPKPLRYDQRHRHPESKETSSAKKTTYLLILILTTASILWAGSPTSHGYTTTGCRWGTKSPTISTRNVHGTYNSALYSARSNINARTPVTLNTTYEGALWWAWDGSYGSSGWEGISSWSCRSGKVTGANSRVNETYLAGAPSGQIKVVWLHELSHVFGLGHVNSKKRVMYTSASEAYRNGVRSLTSDEIAGYRNLY</sequence>
<reference evidence="7 8" key="1">
    <citation type="submission" date="2018-11" db="EMBL/GenBank/DDBJ databases">
        <title>Genomes From Bacteria Associated with the Canine Oral Cavity: a Test Case for Automated Genome-Based Taxonomic Assignment.</title>
        <authorList>
            <person name="Coil D.A."/>
            <person name="Jospin G."/>
            <person name="Darling A.E."/>
            <person name="Wallis C."/>
            <person name="Davis I.J."/>
            <person name="Harris S."/>
            <person name="Eisen J.A."/>
            <person name="Holcombe L.J."/>
            <person name="O'Flynn C."/>
        </authorList>
    </citation>
    <scope>NUCLEOTIDE SEQUENCE [LARGE SCALE GENOMIC DNA]</scope>
    <source>
        <strain evidence="7 8">OH2822_COT-296</strain>
    </source>
</reference>
<comment type="caution">
    <text evidence="7">The sequence shown here is derived from an EMBL/GenBank/DDBJ whole genome shotgun (WGS) entry which is preliminary data.</text>
</comment>
<dbReference type="Gene3D" id="3.40.390.10">
    <property type="entry name" value="Collagenase (Catalytic Domain)"/>
    <property type="match status" value="1"/>
</dbReference>
<keyword evidence="5" id="KW-1133">Transmembrane helix</keyword>
<feature type="transmembrane region" description="Helical" evidence="5">
    <location>
        <begin position="82"/>
        <end position="106"/>
    </location>
</feature>
<evidence type="ECO:0000259" key="6">
    <source>
        <dbReference type="Pfam" id="PF00413"/>
    </source>
</evidence>
<dbReference type="Pfam" id="PF00413">
    <property type="entry name" value="Peptidase_M10"/>
    <property type="match status" value="1"/>
</dbReference>
<keyword evidence="4" id="KW-0862">Zinc</keyword>
<protein>
    <recommendedName>
        <fullName evidence="6">Peptidase M10 metallopeptidase domain-containing protein</fullName>
    </recommendedName>
</protein>
<keyword evidence="2" id="KW-0479">Metal-binding</keyword>
<name>A0A3P1WV87_9ACTN</name>
<evidence type="ECO:0000256" key="1">
    <source>
        <dbReference type="ARBA" id="ARBA00022670"/>
    </source>
</evidence>
<feature type="transmembrane region" description="Helical" evidence="5">
    <location>
        <begin position="134"/>
        <end position="151"/>
    </location>
</feature>
<evidence type="ECO:0000313" key="7">
    <source>
        <dbReference type="EMBL" id="RRD48273.1"/>
    </source>
</evidence>
<dbReference type="GO" id="GO:0008270">
    <property type="term" value="F:zinc ion binding"/>
    <property type="evidence" value="ECO:0007669"/>
    <property type="project" value="InterPro"/>
</dbReference>
<dbReference type="AlphaFoldDB" id="A0A3P1WV87"/>
<keyword evidence="1" id="KW-0645">Protease</keyword>
<dbReference type="GO" id="GO:0006508">
    <property type="term" value="P:proteolysis"/>
    <property type="evidence" value="ECO:0007669"/>
    <property type="project" value="UniProtKB-KW"/>
</dbReference>
<keyword evidence="5" id="KW-0472">Membrane</keyword>
<dbReference type="InterPro" id="IPR001818">
    <property type="entry name" value="Pept_M10_metallopeptidase"/>
</dbReference>
<evidence type="ECO:0000256" key="2">
    <source>
        <dbReference type="ARBA" id="ARBA00022723"/>
    </source>
</evidence>
<dbReference type="OrthoDB" id="4297752at2"/>
<proteinExistence type="predicted"/>
<evidence type="ECO:0000313" key="8">
    <source>
        <dbReference type="Proteomes" id="UP000280935"/>
    </source>
</evidence>
<evidence type="ECO:0000256" key="4">
    <source>
        <dbReference type="ARBA" id="ARBA00022833"/>
    </source>
</evidence>
<gene>
    <name evidence="7" type="ORF">EII35_13585</name>
</gene>
<organism evidence="7 8">
    <name type="scientific">Arachnia propionica</name>
    <dbReference type="NCBI Taxonomy" id="1750"/>
    <lineage>
        <taxon>Bacteria</taxon>
        <taxon>Bacillati</taxon>
        <taxon>Actinomycetota</taxon>
        <taxon>Actinomycetes</taxon>
        <taxon>Propionibacteriales</taxon>
        <taxon>Propionibacteriaceae</taxon>
        <taxon>Arachnia</taxon>
    </lineage>
</organism>
<dbReference type="GO" id="GO:0031012">
    <property type="term" value="C:extracellular matrix"/>
    <property type="evidence" value="ECO:0007669"/>
    <property type="project" value="InterPro"/>
</dbReference>
<feature type="domain" description="Peptidase M10 metallopeptidase" evidence="6">
    <location>
        <begin position="253"/>
        <end position="305"/>
    </location>
</feature>
<accession>A0A3P1WV87</accession>
<feature type="transmembrane region" description="Helical" evidence="5">
    <location>
        <begin position="43"/>
        <end position="70"/>
    </location>
</feature>
<dbReference type="InterPro" id="IPR024079">
    <property type="entry name" value="MetalloPept_cat_dom_sf"/>
</dbReference>